<dbReference type="EMBL" id="KZ819190">
    <property type="protein sequence ID" value="PWZ01432.1"/>
    <property type="molecule type" value="Genomic_DNA"/>
</dbReference>
<evidence type="ECO:0000313" key="2">
    <source>
        <dbReference type="EMBL" id="PWZ01432.1"/>
    </source>
</evidence>
<keyword evidence="3" id="KW-1185">Reference proteome</keyword>
<dbReference type="Proteomes" id="UP000246740">
    <property type="component" value="Unassembled WGS sequence"/>
</dbReference>
<protein>
    <submittedName>
        <fullName evidence="2">Uncharacterized protein</fullName>
    </submittedName>
</protein>
<sequence>MVVYNTTYAWLDPKPQTACSRSDSACLLDQIFLPPPLDHLSKLLFLSAIAVRLHHHRHSYSLVLARPLFSLTRAAWVNSVLFLFFSFYPDLTFLIRLCIWSTSRTTNWKSGKEKDD</sequence>
<keyword evidence="1" id="KW-0472">Membrane</keyword>
<evidence type="ECO:0000256" key="1">
    <source>
        <dbReference type="SAM" id="Phobius"/>
    </source>
</evidence>
<gene>
    <name evidence="2" type="ORF">BCV70DRAFT_73741</name>
</gene>
<dbReference type="AlphaFoldDB" id="A0A317XTL3"/>
<name>A0A317XTL3_9BASI</name>
<organism evidence="2 3">
    <name type="scientific">Testicularia cyperi</name>
    <dbReference type="NCBI Taxonomy" id="1882483"/>
    <lineage>
        <taxon>Eukaryota</taxon>
        <taxon>Fungi</taxon>
        <taxon>Dikarya</taxon>
        <taxon>Basidiomycota</taxon>
        <taxon>Ustilaginomycotina</taxon>
        <taxon>Ustilaginomycetes</taxon>
        <taxon>Ustilaginales</taxon>
        <taxon>Anthracoideaceae</taxon>
        <taxon>Testicularia</taxon>
    </lineage>
</organism>
<accession>A0A317XTL3</accession>
<reference evidence="2 3" key="1">
    <citation type="journal article" date="2018" name="Mol. Biol. Evol.">
        <title>Broad Genomic Sampling Reveals a Smut Pathogenic Ancestry of the Fungal Clade Ustilaginomycotina.</title>
        <authorList>
            <person name="Kijpornyongpan T."/>
            <person name="Mondo S.J."/>
            <person name="Barry K."/>
            <person name="Sandor L."/>
            <person name="Lee J."/>
            <person name="Lipzen A."/>
            <person name="Pangilinan J."/>
            <person name="LaButti K."/>
            <person name="Hainaut M."/>
            <person name="Henrissat B."/>
            <person name="Grigoriev I.V."/>
            <person name="Spatafora J.W."/>
            <person name="Aime M.C."/>
        </authorList>
    </citation>
    <scope>NUCLEOTIDE SEQUENCE [LARGE SCALE GENOMIC DNA]</scope>
    <source>
        <strain evidence="2 3">MCA 3645</strain>
    </source>
</reference>
<dbReference type="InParanoid" id="A0A317XTL3"/>
<keyword evidence="1" id="KW-0812">Transmembrane</keyword>
<evidence type="ECO:0000313" key="3">
    <source>
        <dbReference type="Proteomes" id="UP000246740"/>
    </source>
</evidence>
<proteinExistence type="predicted"/>
<keyword evidence="1" id="KW-1133">Transmembrane helix</keyword>
<feature type="transmembrane region" description="Helical" evidence="1">
    <location>
        <begin position="76"/>
        <end position="99"/>
    </location>
</feature>